<organism evidence="8 9">
    <name type="scientific">Muntiacus muntjak</name>
    <name type="common">Barking deer</name>
    <name type="synonym">Indian muntjac</name>
    <dbReference type="NCBI Taxonomy" id="9888"/>
    <lineage>
        <taxon>Eukaryota</taxon>
        <taxon>Metazoa</taxon>
        <taxon>Chordata</taxon>
        <taxon>Craniata</taxon>
        <taxon>Vertebrata</taxon>
        <taxon>Euteleostomi</taxon>
        <taxon>Mammalia</taxon>
        <taxon>Eutheria</taxon>
        <taxon>Laurasiatheria</taxon>
        <taxon>Artiodactyla</taxon>
        <taxon>Ruminantia</taxon>
        <taxon>Pecora</taxon>
        <taxon>Cervidae</taxon>
        <taxon>Muntiacinae</taxon>
        <taxon>Muntiacus</taxon>
    </lineage>
</organism>
<evidence type="ECO:0000256" key="3">
    <source>
        <dbReference type="ARBA" id="ARBA00022946"/>
    </source>
</evidence>
<keyword evidence="6" id="KW-0687">Ribonucleoprotein</keyword>
<comment type="subcellular location">
    <subcellularLocation>
        <location evidence="1">Mitochondrion</location>
    </subcellularLocation>
</comment>
<gene>
    <name evidence="8" type="ORF">FD754_018207</name>
</gene>
<evidence type="ECO:0000256" key="5">
    <source>
        <dbReference type="ARBA" id="ARBA00023128"/>
    </source>
</evidence>
<accession>A0A5N3UY09</accession>
<dbReference type="GO" id="GO:0005762">
    <property type="term" value="C:mitochondrial large ribosomal subunit"/>
    <property type="evidence" value="ECO:0007669"/>
    <property type="project" value="TreeGrafter"/>
</dbReference>
<keyword evidence="3" id="KW-0809">Transit peptide</keyword>
<dbReference type="InterPro" id="IPR019346">
    <property type="entry name" value="Ribosomal_mL42"/>
</dbReference>
<evidence type="ECO:0000313" key="8">
    <source>
        <dbReference type="EMBL" id="KAB0341281.1"/>
    </source>
</evidence>
<dbReference type="EMBL" id="VCEA01000003">
    <property type="protein sequence ID" value="KAB0341281.1"/>
    <property type="molecule type" value="Genomic_DNA"/>
</dbReference>
<evidence type="ECO:0000256" key="4">
    <source>
        <dbReference type="ARBA" id="ARBA00022980"/>
    </source>
</evidence>
<evidence type="ECO:0000256" key="7">
    <source>
        <dbReference type="ARBA" id="ARBA00035189"/>
    </source>
</evidence>
<evidence type="ECO:0000256" key="1">
    <source>
        <dbReference type="ARBA" id="ARBA00004173"/>
    </source>
</evidence>
<name>A0A5N3UY09_MUNMU</name>
<reference evidence="8 9" key="1">
    <citation type="submission" date="2019-06" db="EMBL/GenBank/DDBJ databases">
        <title>Discovery of a novel chromosome fission-fusion reversal in muntjac.</title>
        <authorList>
            <person name="Mudd A.B."/>
            <person name="Bredeson J.V."/>
            <person name="Baum R."/>
            <person name="Hockemeyer D."/>
            <person name="Rokhsar D.S."/>
        </authorList>
    </citation>
    <scope>NUCLEOTIDE SEQUENCE [LARGE SCALE GENOMIC DNA]</scope>
    <source>
        <strain evidence="8">UTSW_UCB_Mm</strain>
        <tissue evidence="8">Fibroblast cell line</tissue>
    </source>
</reference>
<evidence type="ECO:0000256" key="6">
    <source>
        <dbReference type="ARBA" id="ARBA00023274"/>
    </source>
</evidence>
<dbReference type="Proteomes" id="UP000326458">
    <property type="component" value="Unassembled WGS sequence"/>
</dbReference>
<sequence>MSSRTSLKHYFPVQNGTLYLCYHRSMDIPCEHTKPMRQPDPVHNNEETHDPVLKTKLEEKREHLEQGPMIEQLSKMFFTTKHHWYPHGQNHRCCRKSNPPKDR</sequence>
<evidence type="ECO:0000313" key="9">
    <source>
        <dbReference type="Proteomes" id="UP000326458"/>
    </source>
</evidence>
<dbReference type="Pfam" id="PF10210">
    <property type="entry name" value="MRP-S32"/>
    <property type="match status" value="1"/>
</dbReference>
<keyword evidence="5" id="KW-0496">Mitochondrion</keyword>
<comment type="caution">
    <text evidence="8">The sequence shown here is derived from an EMBL/GenBank/DDBJ whole genome shotgun (WGS) entry which is preliminary data.</text>
</comment>
<proteinExistence type="inferred from homology"/>
<comment type="similarity">
    <text evidence="2">Belongs to the mitochondrion-specific ribosomal protein mL42 family.</text>
</comment>
<protein>
    <recommendedName>
        <fullName evidence="7">Large ribosomal subunit protein mL42</fullName>
    </recommendedName>
</protein>
<dbReference type="AlphaFoldDB" id="A0A5N3UY09"/>
<evidence type="ECO:0000256" key="2">
    <source>
        <dbReference type="ARBA" id="ARBA00005556"/>
    </source>
</evidence>
<keyword evidence="9" id="KW-1185">Reference proteome</keyword>
<dbReference type="PANTHER" id="PTHR13450:SF4">
    <property type="entry name" value="LARGE RIBOSOMAL SUBUNIT PROTEIN ML42"/>
    <property type="match status" value="1"/>
</dbReference>
<dbReference type="PANTHER" id="PTHR13450">
    <property type="entry name" value="MITOCHONDRIAL 39S RIBOSOMAL PROTEIN L42"/>
    <property type="match status" value="1"/>
</dbReference>
<keyword evidence="4" id="KW-0689">Ribosomal protein</keyword>